<dbReference type="EMBL" id="GL385395">
    <property type="protein sequence ID" value="EJT81228.1"/>
    <property type="molecule type" value="Genomic_DNA"/>
</dbReference>
<gene>
    <name evidence="6" type="primary">20341670</name>
    <name evidence="5" type="ORF">GGTG_01212</name>
</gene>
<evidence type="ECO:0000313" key="7">
    <source>
        <dbReference type="Proteomes" id="UP000006039"/>
    </source>
</evidence>
<evidence type="ECO:0000256" key="1">
    <source>
        <dbReference type="ARBA" id="ARBA00022737"/>
    </source>
</evidence>
<dbReference type="SMART" id="SM00225">
    <property type="entry name" value="BTB"/>
    <property type="match status" value="1"/>
</dbReference>
<dbReference type="STRING" id="644352.J3NIX8"/>
<feature type="region of interest" description="Disordered" evidence="3">
    <location>
        <begin position="1207"/>
        <end position="1276"/>
    </location>
</feature>
<feature type="repeat" description="RCC1" evidence="2">
    <location>
        <begin position="394"/>
        <end position="454"/>
    </location>
</feature>
<evidence type="ECO:0000313" key="6">
    <source>
        <dbReference type="EnsemblFungi" id="EJT81228"/>
    </source>
</evidence>
<dbReference type="Gene3D" id="1.25.40.20">
    <property type="entry name" value="Ankyrin repeat-containing domain"/>
    <property type="match status" value="1"/>
</dbReference>
<name>J3NIX8_GAET3</name>
<feature type="compositionally biased region" description="Polar residues" evidence="3">
    <location>
        <begin position="1256"/>
        <end position="1266"/>
    </location>
</feature>
<sequence length="1666" mass="178049">MSHLLWRSYWQDDVDRFRRLLAPALGYGVPSTSRGPSIGGSSGAGLGGVASAAAAGSPGAVGTSPARAPAGKMRKSSALLAAGGGGGGAGGVAMGKAEINSRDHAGLTLLLRAASSASPNAVAFVRALLEHPALDIYAQDNESGWNALHRALYAGNISVARLLLDRERKDLTEGVFGGASLSRIGQLIKTKDHEGNSPFDLFASTIGERSIHRNVLGSPSSEDWGSDSEESLSVQDATSIGGLQDLVDGDELFMFGSNKNMSLGVGDESDRQYPERVHLRRPDHLFHAFHADNLDGAGLEHPGSLKLEELPAMVLTRPLEVRDVVLSKFHSAIVTTDPVSNLYICGIGRGGRLGLSDDQRVRFTFVPVQGGLADRQVAQVALGQDHSIAVTSTGELWTWGSNTYSQLGYALPPPTKKDEEPMGLFPRQVFGVLKKEVVIGVAASAIHSVAHTGNSLYCWGKNMGQLALMDADSRSLEIQSTPRKVAASLFSAPIVMASAIDKATTILLANHTVCVFTSYGYNWVKFPPIDPFADSRIHRGVRGQDRHHRGRKICYIDSGGDTIAAVTGRGDLFIMGLNHDVDASSSASTTNPSKIRGAVGRSQCIWRARKDGVKSVGVGDHGSVIIATESGAVWRRVRRATAKDAYVTAGSELTRRKDFKFQRIPYITKIVTVRTSPSGAFAAVRKDSEVMKKQIKVDGQSMRDDISALLPLRGFATSSPRPGGKPLLGLLDLAKEDSMTCQLRHAITSMLYSTDLASDTQQFLAGSSGEVERDTLVCSSSHPDIKIPVHGWVMCARSLAIRDALARCRSQGSYTSAGLTVEFADDKMLVTIEATDVLTVLNVVVWAYTSRAVPPWNIRQPSPTLTQASRQLRVEAMKVAARLCMSSLEAAARLQSDPTCTLTADLESAMKDPVFFQDADVVVELDGGETAAHSSLLCQRCPYFDGLFRGRSAGMWLASRLDTAPGGPQRIPIDMKHFEPEPFSYVMRYLYTDAGEELFDATVAPSFEEFTGLVLDVLAIANELMLDRLSQICQKVMGRFVNTRNIAHLLNEISPCSVTMFKDAGLEYLCMQVETMLENHMLDDLEEDLLVDLDDVVKENQAENSVKSRHIEAGLHELHPELMQDMEEERQRRVREMVWKASQRDDEKKLSSSYKGRAGSLDDSTPAAAAAITTPDRARKKIGARNEPFSPVIRPKASAVDLMFEMEDDKDDGPTAPLAKLRTQGGSRVTGEEQKLLPRSNPTPAGLSGTAPDFSASPTESATLLPNSGGPWQAKPLAMPKLDLREIMSEASSRTPSALSAGLAAQKLKEDGLKASTPPQSKKQKPSQREKKQQQVAAQEAAAASQLKAGVTWETAAKKPATGNPSPWKPTPATTKINLKDALSSAGQTPASSPATAPAPAAMPAVVKPLVAVESTAGSVSMHRRTASPDTRFAGQSRAPGAASASPRHELMPHSKSYLSPAAKSEPTLGLSMADIIGQQRREQELVREAVAKRSLQEIQQEQAFQEWWDQESRRTQDEERRRAAKEERAAARAAAAATGGRAGTGGRRKGINGRSGGDGYNNNANQPAPAADTNPSGAGRNTVDDGNGPAEGGAGGNRAGRGGRGARRGRPSARGRGSSGATTTAVSAPEDAGKSGGGERQGGESNRQPGSRGGRGRKRDDGAKA</sequence>
<proteinExistence type="predicted"/>
<evidence type="ECO:0000256" key="3">
    <source>
        <dbReference type="SAM" id="MobiDB-lite"/>
    </source>
</evidence>
<dbReference type="InterPro" id="IPR000210">
    <property type="entry name" value="BTB/POZ_dom"/>
</dbReference>
<dbReference type="Gene3D" id="3.30.710.10">
    <property type="entry name" value="Potassium Channel Kv1.1, Chain A"/>
    <property type="match status" value="1"/>
</dbReference>
<reference evidence="6" key="4">
    <citation type="journal article" date="2015" name="G3 (Bethesda)">
        <title>Genome sequences of three phytopathogenic species of the Magnaporthaceae family of fungi.</title>
        <authorList>
            <person name="Okagaki L.H."/>
            <person name="Nunes C.C."/>
            <person name="Sailsbery J."/>
            <person name="Clay B."/>
            <person name="Brown D."/>
            <person name="John T."/>
            <person name="Oh Y."/>
            <person name="Young N."/>
            <person name="Fitzgerald M."/>
            <person name="Haas B.J."/>
            <person name="Zeng Q."/>
            <person name="Young S."/>
            <person name="Adiconis X."/>
            <person name="Fan L."/>
            <person name="Levin J.Z."/>
            <person name="Mitchell T.K."/>
            <person name="Okubara P.A."/>
            <person name="Farman M.L."/>
            <person name="Kohn L.M."/>
            <person name="Birren B."/>
            <person name="Ma L.-J."/>
            <person name="Dean R.A."/>
        </authorList>
    </citation>
    <scope>NUCLEOTIDE SEQUENCE</scope>
    <source>
        <strain evidence="6">R3-111a-1</strain>
    </source>
</reference>
<reference evidence="5" key="3">
    <citation type="submission" date="2010-09" db="EMBL/GenBank/DDBJ databases">
        <title>Annotation of Gaeumannomyces graminis var. tritici R3-111a-1.</title>
        <authorList>
            <consortium name="The Broad Institute Genome Sequencing Platform"/>
            <person name="Ma L.-J."/>
            <person name="Dead R."/>
            <person name="Young S.K."/>
            <person name="Zeng Q."/>
            <person name="Gargeya S."/>
            <person name="Fitzgerald M."/>
            <person name="Haas B."/>
            <person name="Abouelleil A."/>
            <person name="Alvarado L."/>
            <person name="Arachchi H.M."/>
            <person name="Berlin A."/>
            <person name="Brown A."/>
            <person name="Chapman S.B."/>
            <person name="Chen Z."/>
            <person name="Dunbar C."/>
            <person name="Freedman E."/>
            <person name="Gearin G."/>
            <person name="Gellesch M."/>
            <person name="Goldberg J."/>
            <person name="Griggs A."/>
            <person name="Gujja S."/>
            <person name="Heiman D."/>
            <person name="Howarth C."/>
            <person name="Larson L."/>
            <person name="Lui A."/>
            <person name="MacDonald P.J.P."/>
            <person name="Mehta T."/>
            <person name="Montmayeur A."/>
            <person name="Murphy C."/>
            <person name="Neiman D."/>
            <person name="Pearson M."/>
            <person name="Priest M."/>
            <person name="Roberts A."/>
            <person name="Saif S."/>
            <person name="Shea T."/>
            <person name="Shenoy N."/>
            <person name="Sisk P."/>
            <person name="Stolte C."/>
            <person name="Sykes S."/>
            <person name="Yandava C."/>
            <person name="Wortman J."/>
            <person name="Nusbaum C."/>
            <person name="Birren B."/>
        </authorList>
    </citation>
    <scope>NUCLEOTIDE SEQUENCE</scope>
    <source>
        <strain evidence="5">R3-111a-1</strain>
    </source>
</reference>
<dbReference type="Gene3D" id="2.130.10.30">
    <property type="entry name" value="Regulator of chromosome condensation 1/beta-lactamase-inhibitor protein II"/>
    <property type="match status" value="1"/>
</dbReference>
<dbReference type="SUPFAM" id="SSF48403">
    <property type="entry name" value="Ankyrin repeat"/>
    <property type="match status" value="1"/>
</dbReference>
<feature type="compositionally biased region" description="Low complexity" evidence="3">
    <location>
        <begin position="1334"/>
        <end position="1349"/>
    </location>
</feature>
<feature type="compositionally biased region" description="Basic and acidic residues" evidence="3">
    <location>
        <begin position="1511"/>
        <end position="1531"/>
    </location>
</feature>
<dbReference type="PRINTS" id="PR00633">
    <property type="entry name" value="RCCNDNSATION"/>
</dbReference>
<dbReference type="PROSITE" id="PS50012">
    <property type="entry name" value="RCC1_3"/>
    <property type="match status" value="2"/>
</dbReference>
<dbReference type="SUPFAM" id="SSF54695">
    <property type="entry name" value="POZ domain"/>
    <property type="match status" value="1"/>
</dbReference>
<feature type="domain" description="BTB" evidence="4">
    <location>
        <begin position="919"/>
        <end position="993"/>
    </location>
</feature>
<dbReference type="eggNOG" id="KOG0783">
    <property type="taxonomic scope" value="Eukaryota"/>
</dbReference>
<organism evidence="5">
    <name type="scientific">Gaeumannomyces tritici (strain R3-111a-1)</name>
    <name type="common">Wheat and barley take-all root rot fungus</name>
    <name type="synonym">Gaeumannomyces graminis var. tritici</name>
    <dbReference type="NCBI Taxonomy" id="644352"/>
    <lineage>
        <taxon>Eukaryota</taxon>
        <taxon>Fungi</taxon>
        <taxon>Dikarya</taxon>
        <taxon>Ascomycota</taxon>
        <taxon>Pezizomycotina</taxon>
        <taxon>Sordariomycetes</taxon>
        <taxon>Sordariomycetidae</taxon>
        <taxon>Magnaporthales</taxon>
        <taxon>Magnaporthaceae</taxon>
        <taxon>Gaeumannomyces</taxon>
    </lineage>
</organism>
<feature type="region of interest" description="Disordered" evidence="3">
    <location>
        <begin position="1510"/>
        <end position="1666"/>
    </location>
</feature>
<protein>
    <submittedName>
        <fullName evidence="5">BTB domain and ankyrin repeat protein</fullName>
    </submittedName>
</protein>
<dbReference type="VEuPathDB" id="FungiDB:GGTG_01212"/>
<dbReference type="InterPro" id="IPR011333">
    <property type="entry name" value="SKP1/BTB/POZ_sf"/>
</dbReference>
<dbReference type="InterPro" id="IPR036770">
    <property type="entry name" value="Ankyrin_rpt-contain_sf"/>
</dbReference>
<reference evidence="5" key="2">
    <citation type="submission" date="2010-07" db="EMBL/GenBank/DDBJ databases">
        <authorList>
            <consortium name="The Broad Institute Genome Sequencing Platform"/>
            <consortium name="Broad Institute Genome Sequencing Center for Infectious Disease"/>
            <person name="Ma L.-J."/>
            <person name="Dead R."/>
            <person name="Young S."/>
            <person name="Zeng Q."/>
            <person name="Koehrsen M."/>
            <person name="Alvarado L."/>
            <person name="Berlin A."/>
            <person name="Chapman S.B."/>
            <person name="Chen Z."/>
            <person name="Freedman E."/>
            <person name="Gellesch M."/>
            <person name="Goldberg J."/>
            <person name="Griggs A."/>
            <person name="Gujja S."/>
            <person name="Heilman E.R."/>
            <person name="Heiman D."/>
            <person name="Hepburn T."/>
            <person name="Howarth C."/>
            <person name="Jen D."/>
            <person name="Larson L."/>
            <person name="Mehta T."/>
            <person name="Neiman D."/>
            <person name="Pearson M."/>
            <person name="Roberts A."/>
            <person name="Saif S."/>
            <person name="Shea T."/>
            <person name="Shenoy N."/>
            <person name="Sisk P."/>
            <person name="Stolte C."/>
            <person name="Sykes S."/>
            <person name="Walk T."/>
            <person name="White J."/>
            <person name="Yandava C."/>
            <person name="Haas B."/>
            <person name="Nusbaum C."/>
            <person name="Birren B."/>
        </authorList>
    </citation>
    <scope>NUCLEOTIDE SEQUENCE</scope>
    <source>
        <strain evidence="5">R3-111a-1</strain>
    </source>
</reference>
<dbReference type="PANTHER" id="PTHR22872">
    <property type="entry name" value="BTK-BINDING PROTEIN-RELATED"/>
    <property type="match status" value="1"/>
</dbReference>
<dbReference type="SMART" id="SM00248">
    <property type="entry name" value="ANK"/>
    <property type="match status" value="2"/>
</dbReference>
<dbReference type="InterPro" id="IPR009091">
    <property type="entry name" value="RCC1/BLIP-II"/>
</dbReference>
<feature type="compositionally biased region" description="Basic residues" evidence="3">
    <location>
        <begin position="1605"/>
        <end position="1614"/>
    </location>
</feature>
<dbReference type="InterPro" id="IPR051625">
    <property type="entry name" value="Signaling_Regulatory_Domain"/>
</dbReference>
<dbReference type="OrthoDB" id="1893551at2759"/>
<dbReference type="InterPro" id="IPR002110">
    <property type="entry name" value="Ankyrin_rpt"/>
</dbReference>
<feature type="compositionally biased region" description="Gly residues" evidence="3">
    <location>
        <begin position="1590"/>
        <end position="1604"/>
    </location>
</feature>
<dbReference type="SUPFAM" id="SSF50985">
    <property type="entry name" value="RCC1/BLIP-II"/>
    <property type="match status" value="1"/>
</dbReference>
<dbReference type="Proteomes" id="UP000006039">
    <property type="component" value="Unassembled WGS sequence"/>
</dbReference>
<feature type="region of interest" description="Disordered" evidence="3">
    <location>
        <begin position="1418"/>
        <end position="1464"/>
    </location>
</feature>
<feature type="region of interest" description="Disordered" evidence="3">
    <location>
        <begin position="1140"/>
        <end position="1178"/>
    </location>
</feature>
<keyword evidence="1" id="KW-0677">Repeat</keyword>
<dbReference type="PROSITE" id="PS50097">
    <property type="entry name" value="BTB"/>
    <property type="match status" value="1"/>
</dbReference>
<dbReference type="Pfam" id="PF13637">
    <property type="entry name" value="Ank_4"/>
    <property type="match status" value="1"/>
</dbReference>
<dbReference type="Pfam" id="PF00651">
    <property type="entry name" value="BTB"/>
    <property type="match status" value="1"/>
</dbReference>
<feature type="compositionally biased region" description="Low complexity" evidence="3">
    <location>
        <begin position="1434"/>
        <end position="1446"/>
    </location>
</feature>
<reference evidence="6" key="5">
    <citation type="submission" date="2018-04" db="UniProtKB">
        <authorList>
            <consortium name="EnsemblFungi"/>
        </authorList>
    </citation>
    <scope>IDENTIFICATION</scope>
    <source>
        <strain evidence="6">R3-111a-1</strain>
    </source>
</reference>
<reference evidence="7" key="1">
    <citation type="submission" date="2010-07" db="EMBL/GenBank/DDBJ databases">
        <title>The genome sequence of Gaeumannomyces graminis var. tritici strain R3-111a-1.</title>
        <authorList>
            <consortium name="The Broad Institute Genome Sequencing Platform"/>
            <person name="Ma L.-J."/>
            <person name="Dead R."/>
            <person name="Young S."/>
            <person name="Zeng Q."/>
            <person name="Koehrsen M."/>
            <person name="Alvarado L."/>
            <person name="Berlin A."/>
            <person name="Chapman S.B."/>
            <person name="Chen Z."/>
            <person name="Freedman E."/>
            <person name="Gellesch M."/>
            <person name="Goldberg J."/>
            <person name="Griggs A."/>
            <person name="Gujja S."/>
            <person name="Heilman E.R."/>
            <person name="Heiman D."/>
            <person name="Hepburn T."/>
            <person name="Howarth C."/>
            <person name="Jen D."/>
            <person name="Larson L."/>
            <person name="Mehta T."/>
            <person name="Neiman D."/>
            <person name="Pearson M."/>
            <person name="Roberts A."/>
            <person name="Saif S."/>
            <person name="Shea T."/>
            <person name="Shenoy N."/>
            <person name="Sisk P."/>
            <person name="Stolte C."/>
            <person name="Sykes S."/>
            <person name="Walk T."/>
            <person name="White J."/>
            <person name="Yandava C."/>
            <person name="Haas B."/>
            <person name="Nusbaum C."/>
            <person name="Birren B."/>
        </authorList>
    </citation>
    <scope>NUCLEOTIDE SEQUENCE [LARGE SCALE GENOMIC DNA]</scope>
    <source>
        <strain evidence="7">R3-111a-1</strain>
    </source>
</reference>
<dbReference type="GeneID" id="20341670"/>
<evidence type="ECO:0000313" key="5">
    <source>
        <dbReference type="EMBL" id="EJT81228.1"/>
    </source>
</evidence>
<evidence type="ECO:0000256" key="2">
    <source>
        <dbReference type="PROSITE-ProRule" id="PRU00235"/>
    </source>
</evidence>
<dbReference type="Pfam" id="PF13540">
    <property type="entry name" value="RCC1_2"/>
    <property type="match status" value="1"/>
</dbReference>
<keyword evidence="7" id="KW-1185">Reference proteome</keyword>
<feature type="compositionally biased region" description="Basic and acidic residues" evidence="3">
    <location>
        <begin position="1140"/>
        <end position="1150"/>
    </location>
</feature>
<feature type="compositionally biased region" description="Low complexity" evidence="3">
    <location>
        <begin position="1562"/>
        <end position="1572"/>
    </location>
</feature>
<evidence type="ECO:0000259" key="4">
    <source>
        <dbReference type="PROSITE" id="PS50097"/>
    </source>
</evidence>
<dbReference type="RefSeq" id="XP_009217237.1">
    <property type="nucleotide sequence ID" value="XM_009218973.1"/>
</dbReference>
<feature type="repeat" description="RCC1" evidence="2">
    <location>
        <begin position="340"/>
        <end position="393"/>
    </location>
</feature>
<dbReference type="InterPro" id="IPR000408">
    <property type="entry name" value="Reg_chr_condens"/>
</dbReference>
<dbReference type="PANTHER" id="PTHR22872:SF2">
    <property type="entry name" value="INHIBITOR OF BRUTON TYROSINE KINASE"/>
    <property type="match status" value="1"/>
</dbReference>
<feature type="region of interest" description="Disordered" evidence="3">
    <location>
        <begin position="1310"/>
        <end position="1349"/>
    </location>
</feature>
<dbReference type="EnsemblFungi" id="EJT81228">
    <property type="protein sequence ID" value="EJT81228"/>
    <property type="gene ID" value="GGTG_01212"/>
</dbReference>
<dbReference type="HOGENOM" id="CLU_002285_0_0_1"/>
<accession>J3NIX8</accession>